<dbReference type="EMBL" id="CM051394">
    <property type="protein sequence ID" value="KAJ4728585.1"/>
    <property type="molecule type" value="Genomic_DNA"/>
</dbReference>
<protein>
    <submittedName>
        <fullName evidence="1">Poly [ADP-ribose] polymerase</fullName>
    </submittedName>
</protein>
<sequence>MDAKIAKVLDSTSRKVVLGLKRKRAARYASYLAGASHTVFSQWPSLNSSIQKLGKRRKLNGCQSKVVSGRHFRRSLLRCYSNFTKTGIPQRLMYYENGEWSDFPKHIIAAMRKDLEVKKAAVEFELDGCSFVLDFLHMIQLDLKTGAQVPIAWIDEAGSCFFPEIYTDSDESYDCQIEGGKDPEPTVREACGPHEIKLQLEIDIAGVDQSKLKECSGESNAFIKQIQIASKSAGNQYVVEVEDSCNRKPEAKSDETSEENQNIKTGPVIKNRIVDEKLDSDTVWNIFLKGMSPFAGVDILDIQHCSGASMLARFELFEKQLEITKKCRGDANVRYAWLATSKGALSTIMMYGLGHCGTYTTKSTYGSGVHLTAFPDTSASYCDVDENGVRYMLFCRVIMGNMEPLSPGTNQFHPSTEDFDSGVDDLQNPRHYIVWNMNMNTHIFPEFVVNFKVSSNAEGHLVGSESQRAGSALTTSSQGLQGNWRLESSADFVDASHPVSDHGGSEGKAPSSSSSTPRAPKSPWMPFPMLFAAISNKVPSADMEQITNHYELFRAKKISRDDFVKKLRLIVGDVLLRSTITALQCKIPSKREVEVMKQNMEGSPELQLTLGRPIGI</sequence>
<accession>A0ACC1YY01</accession>
<organism evidence="1 2">
    <name type="scientific">Melia azedarach</name>
    <name type="common">Chinaberry tree</name>
    <dbReference type="NCBI Taxonomy" id="155640"/>
    <lineage>
        <taxon>Eukaryota</taxon>
        <taxon>Viridiplantae</taxon>
        <taxon>Streptophyta</taxon>
        <taxon>Embryophyta</taxon>
        <taxon>Tracheophyta</taxon>
        <taxon>Spermatophyta</taxon>
        <taxon>Magnoliopsida</taxon>
        <taxon>eudicotyledons</taxon>
        <taxon>Gunneridae</taxon>
        <taxon>Pentapetalae</taxon>
        <taxon>rosids</taxon>
        <taxon>malvids</taxon>
        <taxon>Sapindales</taxon>
        <taxon>Meliaceae</taxon>
        <taxon>Melia</taxon>
    </lineage>
</organism>
<name>A0ACC1YY01_MELAZ</name>
<evidence type="ECO:0000313" key="2">
    <source>
        <dbReference type="Proteomes" id="UP001164539"/>
    </source>
</evidence>
<dbReference type="Proteomes" id="UP001164539">
    <property type="component" value="Chromosome 1"/>
</dbReference>
<gene>
    <name evidence="1" type="ORF">OWV82_001491</name>
</gene>
<comment type="caution">
    <text evidence="1">The sequence shown here is derived from an EMBL/GenBank/DDBJ whole genome shotgun (WGS) entry which is preliminary data.</text>
</comment>
<evidence type="ECO:0000313" key="1">
    <source>
        <dbReference type="EMBL" id="KAJ4728585.1"/>
    </source>
</evidence>
<reference evidence="1 2" key="1">
    <citation type="journal article" date="2023" name="Science">
        <title>Complex scaffold remodeling in plant triterpene biosynthesis.</title>
        <authorList>
            <person name="De La Pena R."/>
            <person name="Hodgson H."/>
            <person name="Liu J.C."/>
            <person name="Stephenson M.J."/>
            <person name="Martin A.C."/>
            <person name="Owen C."/>
            <person name="Harkess A."/>
            <person name="Leebens-Mack J."/>
            <person name="Jimenez L.E."/>
            <person name="Osbourn A."/>
            <person name="Sattely E.S."/>
        </authorList>
    </citation>
    <scope>NUCLEOTIDE SEQUENCE [LARGE SCALE GENOMIC DNA]</scope>
    <source>
        <strain evidence="2">cv. JPN11</strain>
        <tissue evidence="1">Leaf</tissue>
    </source>
</reference>
<keyword evidence="2" id="KW-1185">Reference proteome</keyword>
<proteinExistence type="predicted"/>